<dbReference type="Gene3D" id="2.40.30.170">
    <property type="match status" value="1"/>
</dbReference>
<evidence type="ECO:0000259" key="11">
    <source>
        <dbReference type="Pfam" id="PF25994"/>
    </source>
</evidence>
<dbReference type="Pfam" id="PF25994">
    <property type="entry name" value="HH_AprE"/>
    <property type="match status" value="1"/>
</dbReference>
<dbReference type="PROSITE" id="PS00543">
    <property type="entry name" value="HLYD_FAMILY"/>
    <property type="match status" value="1"/>
</dbReference>
<comment type="subcellular location">
    <subcellularLocation>
        <location evidence="1 9">Cell inner membrane</location>
        <topology evidence="1 9">Single-pass membrane protein</topology>
    </subcellularLocation>
</comment>
<gene>
    <name evidence="13" type="ORF">AZF00_01395</name>
</gene>
<dbReference type="GO" id="GO:0005886">
    <property type="term" value="C:plasma membrane"/>
    <property type="evidence" value="ECO:0007669"/>
    <property type="project" value="UniProtKB-SubCell"/>
</dbReference>
<sequence>MKTELKTHKELDDADLAYMRSLSAAVVQRSPRYLITVLMVLAGLFLTMVVWMAFAQVDVVVRGSGKVIPAGQVQQVQSLEGGVVAEILVREGDLVEPNQSLLKLSDVAFSSSFEENQLKYYELQARSIRLRAEAYDEDFVVSSEIAKTIPELVRSERSLYDSNQQQLLDTLSIYRQQLSQQESGLEEGYAKQRQLRRSLKLVREEIKIKRPLVEERIISEIDFLQLRQREAEIEGELETVTITIPRLQSSIEEARRKLSQIEHDFRNEAKRELNEVLAEMSRFEQTQTALGDRVSRTTLRSPVRGVVKRLYANSIGGVVKAGDNVLEIVPLGDEPLVEARIKPSDIALIQIGQPTRLKFSAYDFAISGSLAGKVIYVSADTTTTDEGESFYIVRVLPEHSYLGSDVERLPVKVGMTTEADIVTGKKTVLQYLLKPINRGLQKAMTEN</sequence>
<dbReference type="AlphaFoldDB" id="A0A127M1C2"/>
<feature type="domain" description="AprE-like beta-barrel" evidence="12">
    <location>
        <begin position="336"/>
        <end position="424"/>
    </location>
</feature>
<dbReference type="GO" id="GO:0009306">
    <property type="term" value="P:protein secretion"/>
    <property type="evidence" value="ECO:0007669"/>
    <property type="project" value="InterPro"/>
</dbReference>
<proteinExistence type="inferred from homology"/>
<dbReference type="InterPro" id="IPR058781">
    <property type="entry name" value="HH_AprE-like"/>
</dbReference>
<evidence type="ECO:0000256" key="9">
    <source>
        <dbReference type="RuleBase" id="RU365093"/>
    </source>
</evidence>
<evidence type="ECO:0000259" key="12">
    <source>
        <dbReference type="Pfam" id="PF26002"/>
    </source>
</evidence>
<feature type="domain" description="AprE-like long alpha-helical hairpin" evidence="11">
    <location>
        <begin position="111"/>
        <end position="293"/>
    </location>
</feature>
<evidence type="ECO:0000256" key="2">
    <source>
        <dbReference type="ARBA" id="ARBA00009477"/>
    </source>
</evidence>
<reference evidence="13 14" key="1">
    <citation type="submission" date="2015-12" db="EMBL/GenBank/DDBJ databases">
        <authorList>
            <person name="Shamseldin A."/>
            <person name="Moawad H."/>
            <person name="Abd El-Rahim W.M."/>
            <person name="Sadowsky M.J."/>
        </authorList>
    </citation>
    <scope>NUCLEOTIDE SEQUENCE [LARGE SCALE GENOMIC DNA]</scope>
    <source>
        <strain evidence="13 14">SM2</strain>
    </source>
</reference>
<evidence type="ECO:0000256" key="10">
    <source>
        <dbReference type="SAM" id="Coils"/>
    </source>
</evidence>
<keyword evidence="3 9" id="KW-0813">Transport</keyword>
<keyword evidence="7 9" id="KW-1133">Transmembrane helix</keyword>
<keyword evidence="10" id="KW-0175">Coiled coil</keyword>
<dbReference type="InterPro" id="IPR006144">
    <property type="entry name" value="Secretion_HlyD_CS"/>
</dbReference>
<dbReference type="Proteomes" id="UP000074119">
    <property type="component" value="Chromosome"/>
</dbReference>
<protein>
    <recommendedName>
        <fullName evidence="9">Membrane fusion protein (MFP) family protein</fullName>
    </recommendedName>
</protein>
<dbReference type="EMBL" id="CP014544">
    <property type="protein sequence ID" value="AMO67038.1"/>
    <property type="molecule type" value="Genomic_DNA"/>
</dbReference>
<dbReference type="InterPro" id="IPR058982">
    <property type="entry name" value="Beta-barrel_AprE"/>
</dbReference>
<evidence type="ECO:0000256" key="4">
    <source>
        <dbReference type="ARBA" id="ARBA00022475"/>
    </source>
</evidence>
<evidence type="ECO:0000256" key="3">
    <source>
        <dbReference type="ARBA" id="ARBA00022448"/>
    </source>
</evidence>
<dbReference type="RefSeq" id="WP_008246800.1">
    <property type="nucleotide sequence ID" value="NZ_CP014544.1"/>
</dbReference>
<evidence type="ECO:0000256" key="8">
    <source>
        <dbReference type="ARBA" id="ARBA00023136"/>
    </source>
</evidence>
<evidence type="ECO:0000256" key="5">
    <source>
        <dbReference type="ARBA" id="ARBA00022519"/>
    </source>
</evidence>
<feature type="coiled-coil region" evidence="10">
    <location>
        <begin position="244"/>
        <end position="286"/>
    </location>
</feature>
<organism evidence="13 14">
    <name type="scientific">Zhongshania aliphaticivorans</name>
    <dbReference type="NCBI Taxonomy" id="1470434"/>
    <lineage>
        <taxon>Bacteria</taxon>
        <taxon>Pseudomonadati</taxon>
        <taxon>Pseudomonadota</taxon>
        <taxon>Gammaproteobacteria</taxon>
        <taxon>Cellvibrionales</taxon>
        <taxon>Spongiibacteraceae</taxon>
        <taxon>Zhongshania</taxon>
    </lineage>
</organism>
<accession>A0A127M1C2</accession>
<dbReference type="PANTHER" id="PTHR30386:SF26">
    <property type="entry name" value="TRANSPORT PROTEIN COMB"/>
    <property type="match status" value="1"/>
</dbReference>
<name>A0A127M1C2_9GAMM</name>
<dbReference type="PRINTS" id="PR01490">
    <property type="entry name" value="RTXTOXIND"/>
</dbReference>
<feature type="transmembrane region" description="Helical" evidence="9">
    <location>
        <begin position="33"/>
        <end position="54"/>
    </location>
</feature>
<comment type="similarity">
    <text evidence="2 9">Belongs to the membrane fusion protein (MFP) (TC 8.A.1) family.</text>
</comment>
<dbReference type="PANTHER" id="PTHR30386">
    <property type="entry name" value="MEMBRANE FUSION SUBUNIT OF EMRAB-TOLC MULTIDRUG EFFLUX PUMP"/>
    <property type="match status" value="1"/>
</dbReference>
<dbReference type="NCBIfam" id="TIGR01843">
    <property type="entry name" value="type_I_hlyD"/>
    <property type="match status" value="1"/>
</dbReference>
<dbReference type="Pfam" id="PF26002">
    <property type="entry name" value="Beta-barrel_AprE"/>
    <property type="match status" value="1"/>
</dbReference>
<evidence type="ECO:0000256" key="6">
    <source>
        <dbReference type="ARBA" id="ARBA00022692"/>
    </source>
</evidence>
<dbReference type="KEGG" id="zal:AZF00_01395"/>
<keyword evidence="4 9" id="KW-1003">Cell membrane</keyword>
<dbReference type="STRING" id="1470434.AZF00_01395"/>
<keyword evidence="6 9" id="KW-0812">Transmembrane</keyword>
<keyword evidence="8 9" id="KW-0472">Membrane</keyword>
<evidence type="ECO:0000313" key="14">
    <source>
        <dbReference type="Proteomes" id="UP000074119"/>
    </source>
</evidence>
<dbReference type="InterPro" id="IPR010129">
    <property type="entry name" value="T1SS_HlyD"/>
</dbReference>
<evidence type="ECO:0000256" key="7">
    <source>
        <dbReference type="ARBA" id="ARBA00022989"/>
    </source>
</evidence>
<keyword evidence="5 9" id="KW-0997">Cell inner membrane</keyword>
<evidence type="ECO:0000313" key="13">
    <source>
        <dbReference type="EMBL" id="AMO67038.1"/>
    </source>
</evidence>
<dbReference type="InterPro" id="IPR050739">
    <property type="entry name" value="MFP"/>
</dbReference>
<evidence type="ECO:0000256" key="1">
    <source>
        <dbReference type="ARBA" id="ARBA00004377"/>
    </source>
</evidence>